<accession>A0A1H3PPG9</accession>
<dbReference type="EMBL" id="FNPV01000007">
    <property type="protein sequence ID" value="SDZ02926.1"/>
    <property type="molecule type" value="Genomic_DNA"/>
</dbReference>
<keyword evidence="2" id="KW-1185">Reference proteome</keyword>
<evidence type="ECO:0000313" key="1">
    <source>
        <dbReference type="EMBL" id="SDZ02926.1"/>
    </source>
</evidence>
<dbReference type="AlphaFoldDB" id="A0A1H3PPG9"/>
<organism evidence="1 2">
    <name type="scientific">Tindallia californiensis</name>
    <dbReference type="NCBI Taxonomy" id="159292"/>
    <lineage>
        <taxon>Bacteria</taxon>
        <taxon>Bacillati</taxon>
        <taxon>Bacillota</taxon>
        <taxon>Clostridia</taxon>
        <taxon>Peptostreptococcales</taxon>
        <taxon>Tindalliaceae</taxon>
        <taxon>Tindallia</taxon>
    </lineage>
</organism>
<reference evidence="1 2" key="1">
    <citation type="submission" date="2016-10" db="EMBL/GenBank/DDBJ databases">
        <authorList>
            <person name="de Groot N.N."/>
        </authorList>
    </citation>
    <scope>NUCLEOTIDE SEQUENCE [LARGE SCALE GENOMIC DNA]</scope>
    <source>
        <strain evidence="1 2">APO</strain>
    </source>
</reference>
<protein>
    <recommendedName>
        <fullName evidence="3">Homeodomain-like domain-containing protein</fullName>
    </recommendedName>
</protein>
<proteinExistence type="predicted"/>
<name>A0A1H3PPG9_9FIRM</name>
<evidence type="ECO:0000313" key="2">
    <source>
        <dbReference type="Proteomes" id="UP000199230"/>
    </source>
</evidence>
<gene>
    <name evidence="1" type="ORF">SAMN05192546_1079</name>
</gene>
<sequence length="48" mass="5809">MIRLVQKQEIILKHFREGKSQRDINRETGISRKTMRVLFYLINSFNSL</sequence>
<dbReference type="Proteomes" id="UP000199230">
    <property type="component" value="Unassembled WGS sequence"/>
</dbReference>
<evidence type="ECO:0008006" key="3">
    <source>
        <dbReference type="Google" id="ProtNLM"/>
    </source>
</evidence>